<organism evidence="1 2">
    <name type="scientific">Pontibacillus chungwhensis</name>
    <dbReference type="NCBI Taxonomy" id="265426"/>
    <lineage>
        <taxon>Bacteria</taxon>
        <taxon>Bacillati</taxon>
        <taxon>Bacillota</taxon>
        <taxon>Bacilli</taxon>
        <taxon>Bacillales</taxon>
        <taxon>Bacillaceae</taxon>
        <taxon>Pontibacillus</taxon>
    </lineage>
</organism>
<gene>
    <name evidence="1" type="ORF">QNI29_03540</name>
</gene>
<accession>A0ABY8UZ15</accession>
<dbReference type="RefSeq" id="WP_231418508.1">
    <property type="nucleotide sequence ID" value="NZ_CP126446.1"/>
</dbReference>
<proteinExistence type="predicted"/>
<dbReference type="Proteomes" id="UP001236652">
    <property type="component" value="Chromosome"/>
</dbReference>
<keyword evidence="2" id="KW-1185">Reference proteome</keyword>
<evidence type="ECO:0000313" key="2">
    <source>
        <dbReference type="Proteomes" id="UP001236652"/>
    </source>
</evidence>
<evidence type="ECO:0000313" key="1">
    <source>
        <dbReference type="EMBL" id="WIF98737.1"/>
    </source>
</evidence>
<dbReference type="Pfam" id="PF10109">
    <property type="entry name" value="Phage_TAC_7"/>
    <property type="match status" value="1"/>
</dbReference>
<dbReference type="InterPro" id="IPR019289">
    <property type="entry name" value="Phage_tail_E/E"/>
</dbReference>
<protein>
    <submittedName>
        <fullName evidence="1">Phage tail assembly protein</fullName>
    </submittedName>
</protein>
<reference evidence="1 2" key="1">
    <citation type="submission" date="2023-05" db="EMBL/GenBank/DDBJ databases">
        <title>Comparative genomics reveals the evidence of polycyclic aromatic hydrocarbons degradation in moderately halophilic genus Pontibacillus.</title>
        <authorList>
            <person name="Yang H."/>
            <person name="Qian Z."/>
        </authorList>
    </citation>
    <scope>NUCLEOTIDE SEQUENCE [LARGE SCALE GENOMIC DNA]</scope>
    <source>
        <strain evidence="2">HN14</strain>
    </source>
</reference>
<dbReference type="EMBL" id="CP126446">
    <property type="protein sequence ID" value="WIF98737.1"/>
    <property type="molecule type" value="Genomic_DNA"/>
</dbReference>
<name>A0ABY8UZ15_9BACI</name>
<sequence length="110" mass="12248">MTNDNNVEVIELENEVTLKKPITFNNQEYRTLKLDLDKLTGQDIEDAELQYTVRNPDLSAQTPMKDLSKGFQAIVAAKAAGLPVDVIKSMSASDYGKVTRMVQVFLLKGD</sequence>